<accession>A0AAD7S9E1</accession>
<comment type="caution">
    <text evidence="3">The sequence shown here is derived from an EMBL/GenBank/DDBJ whole genome shotgun (WGS) entry which is preliminary data.</text>
</comment>
<dbReference type="EMBL" id="JAINUG010000099">
    <property type="protein sequence ID" value="KAJ8397176.1"/>
    <property type="molecule type" value="Genomic_DNA"/>
</dbReference>
<dbReference type="PANTHER" id="PTHR10699">
    <property type="entry name" value="NEUROMODULIN"/>
    <property type="match status" value="1"/>
</dbReference>
<dbReference type="CDD" id="cd12100">
    <property type="entry name" value="DD_CABYR_SP17"/>
    <property type="match status" value="1"/>
</dbReference>
<feature type="region of interest" description="Disordered" evidence="1">
    <location>
        <begin position="79"/>
        <end position="98"/>
    </location>
</feature>
<evidence type="ECO:0000256" key="1">
    <source>
        <dbReference type="SAM" id="MobiDB-lite"/>
    </source>
</evidence>
<organism evidence="3 4">
    <name type="scientific">Aldrovandia affinis</name>
    <dbReference type="NCBI Taxonomy" id="143900"/>
    <lineage>
        <taxon>Eukaryota</taxon>
        <taxon>Metazoa</taxon>
        <taxon>Chordata</taxon>
        <taxon>Craniata</taxon>
        <taxon>Vertebrata</taxon>
        <taxon>Euteleostomi</taxon>
        <taxon>Actinopterygii</taxon>
        <taxon>Neopterygii</taxon>
        <taxon>Teleostei</taxon>
        <taxon>Notacanthiformes</taxon>
        <taxon>Halosauridae</taxon>
        <taxon>Aldrovandia</taxon>
    </lineage>
</organism>
<name>A0AAD7S9E1_9TELE</name>
<dbReference type="Proteomes" id="UP001221898">
    <property type="component" value="Unassembled WGS sequence"/>
</dbReference>
<dbReference type="InterPro" id="IPR047579">
    <property type="entry name" value="DD_CABYR_SP17"/>
</dbReference>
<feature type="compositionally biased region" description="Gly residues" evidence="1">
    <location>
        <begin position="136"/>
        <end position="145"/>
    </location>
</feature>
<dbReference type="AlphaFoldDB" id="A0AAD7S9E1"/>
<protein>
    <recommendedName>
        <fullName evidence="2">RIIa domain-containing protein</fullName>
    </recommendedName>
</protein>
<keyword evidence="4" id="KW-1185">Reference proteome</keyword>
<dbReference type="Pfam" id="PF02197">
    <property type="entry name" value="RIIa"/>
    <property type="match status" value="1"/>
</dbReference>
<dbReference type="GO" id="GO:0005516">
    <property type="term" value="F:calmodulin binding"/>
    <property type="evidence" value="ECO:0007669"/>
    <property type="project" value="TreeGrafter"/>
</dbReference>
<evidence type="ECO:0000313" key="4">
    <source>
        <dbReference type="Proteomes" id="UP001221898"/>
    </source>
</evidence>
<dbReference type="PANTHER" id="PTHR10699:SF16">
    <property type="entry name" value="SPERM SURFACE PROTEIN SP17"/>
    <property type="match status" value="1"/>
</dbReference>
<proteinExistence type="predicted"/>
<dbReference type="InterPro" id="IPR003117">
    <property type="entry name" value="cAMP_dep_PK_reg_su_I/II_a/b"/>
</dbReference>
<dbReference type="Gene3D" id="1.20.890.10">
    <property type="entry name" value="cAMP-dependent protein kinase regulatory subunit, dimerization-anchoring domain"/>
    <property type="match status" value="1"/>
</dbReference>
<gene>
    <name evidence="3" type="ORF">AAFF_G00440100</name>
</gene>
<dbReference type="SMART" id="SM00394">
    <property type="entry name" value="RIIa"/>
    <property type="match status" value="1"/>
</dbReference>
<reference evidence="3" key="1">
    <citation type="journal article" date="2023" name="Science">
        <title>Genome structures resolve the early diversification of teleost fishes.</title>
        <authorList>
            <person name="Parey E."/>
            <person name="Louis A."/>
            <person name="Montfort J."/>
            <person name="Bouchez O."/>
            <person name="Roques C."/>
            <person name="Iampietro C."/>
            <person name="Lluch J."/>
            <person name="Castinel A."/>
            <person name="Donnadieu C."/>
            <person name="Desvignes T."/>
            <person name="Floi Bucao C."/>
            <person name="Jouanno E."/>
            <person name="Wen M."/>
            <person name="Mejri S."/>
            <person name="Dirks R."/>
            <person name="Jansen H."/>
            <person name="Henkel C."/>
            <person name="Chen W.J."/>
            <person name="Zahm M."/>
            <person name="Cabau C."/>
            <person name="Klopp C."/>
            <person name="Thompson A.W."/>
            <person name="Robinson-Rechavi M."/>
            <person name="Braasch I."/>
            <person name="Lecointre G."/>
            <person name="Bobe J."/>
            <person name="Postlethwait J.H."/>
            <person name="Berthelot C."/>
            <person name="Roest Crollius H."/>
            <person name="Guiguen Y."/>
        </authorList>
    </citation>
    <scope>NUCLEOTIDE SEQUENCE</scope>
    <source>
        <strain evidence="3">NC1722</strain>
    </source>
</reference>
<evidence type="ECO:0000313" key="3">
    <source>
        <dbReference type="EMBL" id="KAJ8397176.1"/>
    </source>
</evidence>
<sequence length="252" mass="26522">MSIPFSNTNLRVPRGFGNILEGLAREVLRDQPQDIPTFAALYFSALLKDREESGLDPAEWGAKLEDRFYNNHAFKEREKEAERSSVSEQAAVGTVHENSVAETLGGGESESIQPVHISTVSTANLGVFDEVPGEESWGGGGGTGGEASEDSAELDLSHLDPYGGGTATAETLDCSENELIQPVHISTVSTANLGVFDEVLGVEESWGGGGTVGEDICSAELDPPFPDPYGGTANVDVCAEGLRVPGEGEEPP</sequence>
<feature type="domain" description="RIIa" evidence="2">
    <location>
        <begin position="14"/>
        <end position="51"/>
    </location>
</feature>
<dbReference type="SUPFAM" id="SSF47391">
    <property type="entry name" value="Dimerization-anchoring domain of cAMP-dependent PK regulatory subunit"/>
    <property type="match status" value="1"/>
</dbReference>
<evidence type="ECO:0000259" key="2">
    <source>
        <dbReference type="SMART" id="SM00394"/>
    </source>
</evidence>
<feature type="region of interest" description="Disordered" evidence="1">
    <location>
        <begin position="130"/>
        <end position="151"/>
    </location>
</feature>